<protein>
    <submittedName>
        <fullName evidence="1">Uncharacterized protein</fullName>
    </submittedName>
</protein>
<organism evidence="1 2">
    <name type="scientific">Undibacterium piscinae</name>
    <dbReference type="NCBI Taxonomy" id="2495591"/>
    <lineage>
        <taxon>Bacteria</taxon>
        <taxon>Pseudomonadati</taxon>
        <taxon>Pseudomonadota</taxon>
        <taxon>Betaproteobacteria</taxon>
        <taxon>Burkholderiales</taxon>
        <taxon>Oxalobacteraceae</taxon>
        <taxon>Undibacterium</taxon>
    </lineage>
</organism>
<keyword evidence="2" id="KW-1185">Reference proteome</keyword>
<name>A0A6M4A800_9BURK</name>
<sequence>MSEIKGEVMMLNETVKFKNRNGFIKRWGSSHPLVLEKIILYLNHNNFIGPVSWKDPSILTFVKKNDEDFFTSVSICGVHEDPSGVFNFDISITISSKLVGDVEVFLDLWEIDQNRVESIYNFPYANLIMVRLSHLKWNVVKGENPSWQVVNAPLSIELAFEVWRQDWERFGVPFVNRIENKRDIVNTFFCLKDYKKNPWVKSDGPQTFLFFERGIILLALNGQLDDAKSLWFAWSLNVDELKKSMRPLTYDFEKRRVLKLQQWLSEKTKIS</sequence>
<proteinExistence type="predicted"/>
<dbReference type="EMBL" id="CP051152">
    <property type="protein sequence ID" value="QJQ07304.1"/>
    <property type="molecule type" value="Genomic_DNA"/>
</dbReference>
<dbReference type="KEGG" id="upi:EJG51_017430"/>
<evidence type="ECO:0000313" key="2">
    <source>
        <dbReference type="Proteomes" id="UP000274350"/>
    </source>
</evidence>
<dbReference type="AlphaFoldDB" id="A0A6M4A800"/>
<evidence type="ECO:0000313" key="1">
    <source>
        <dbReference type="EMBL" id="QJQ07304.1"/>
    </source>
</evidence>
<reference evidence="1 2" key="1">
    <citation type="journal article" date="2019" name="Int. J. Syst. Evol. Microbiol.">
        <title>Undibacterium piscinae sp. nov., isolated from Korean shiner intestine.</title>
        <authorList>
            <person name="Lee S.Y."/>
            <person name="Kang W."/>
            <person name="Kim P.S."/>
            <person name="Kim H.S."/>
            <person name="Sung H."/>
            <person name="Shin N.R."/>
            <person name="Whon T.W."/>
            <person name="Yun J.H."/>
            <person name="Lee J.Y."/>
            <person name="Lee J.Y."/>
            <person name="Jung M.J."/>
            <person name="Jeong Y.S."/>
            <person name="Tak E.J."/>
            <person name="Han J.E."/>
            <person name="Hyun D.W."/>
            <person name="Kang M.S."/>
            <person name="Lee K.E."/>
            <person name="Lee B.H."/>
            <person name="Bae J.W."/>
        </authorList>
    </citation>
    <scope>NUCLEOTIDE SEQUENCE [LARGE SCALE GENOMIC DNA]</scope>
    <source>
        <strain evidence="1 2">S11R28</strain>
    </source>
</reference>
<accession>A0A6M4A800</accession>
<gene>
    <name evidence="1" type="ORF">EJG51_017430</name>
</gene>
<dbReference type="Proteomes" id="UP000274350">
    <property type="component" value="Chromosome"/>
</dbReference>